<evidence type="ECO:0000256" key="1">
    <source>
        <dbReference type="ARBA" id="ARBA00008966"/>
    </source>
</evidence>
<dbReference type="InterPro" id="IPR025160">
    <property type="entry name" value="AATF"/>
</dbReference>
<dbReference type="InterPro" id="IPR012617">
    <property type="entry name" value="AATF_C"/>
</dbReference>
<dbReference type="OMA" id="INFMAPN"/>
<evidence type="ECO:0000259" key="4">
    <source>
        <dbReference type="Pfam" id="PF13339"/>
    </source>
</evidence>
<evidence type="ECO:0000313" key="6">
    <source>
        <dbReference type="Proteomes" id="UP000594263"/>
    </source>
</evidence>
<accession>A0A7N0V8A7</accession>
<reference evidence="5" key="1">
    <citation type="submission" date="2021-01" db="UniProtKB">
        <authorList>
            <consortium name="EnsemblPlants"/>
        </authorList>
    </citation>
    <scope>IDENTIFICATION</scope>
</reference>
<feature type="compositionally biased region" description="Acidic residues" evidence="2">
    <location>
        <begin position="12"/>
        <end position="42"/>
    </location>
</feature>
<dbReference type="Pfam" id="PF08164">
    <property type="entry name" value="TRAUB"/>
    <property type="match status" value="1"/>
</dbReference>
<dbReference type="PANTHER" id="PTHR15565">
    <property type="entry name" value="AATF PROTEIN APOPTOSIS ANTAGONIZING TRANSCRIPTION FACTOR"/>
    <property type="match status" value="1"/>
</dbReference>
<feature type="domain" description="AATF leucine zipper-containing" evidence="4">
    <location>
        <begin position="97"/>
        <end position="231"/>
    </location>
</feature>
<sequence>MGKPSKRAKEEVDSDEYVTADDNMDELIDSEGEEDEYDDGSGCDEMNGASEEEESEEGEENNGVGDDEMEELEKEYTNLRHQEQDLLANLRRQKGEDSLKGQAVKNQKTLWNKSLELRFLLQKPFSTSNRLPQASPARSLFVESGEGVSDAYSDLISSSEKTINSLLELQNALLKNNPAIAQTADGNSQSSTKQDDGFGVLETDDKWQLISQMYSRMANFRDKSIDKWQRKTQVTTGVASIKGRYQAFNQNVSQQVAAYMRDPSRMIKQMQARRSTINVFGAVPEEIGNIKEESADGDPDLIDDVELYQQLLKEFFETFDPSSTEAALYSLKRSQAKKRKIVDRRASKSRKIRYTVHEKIVNFMAPEPADIPPMAPKLFENLFGLKRRIPSSS</sequence>
<feature type="region of interest" description="Disordered" evidence="2">
    <location>
        <begin position="1"/>
        <end position="77"/>
    </location>
</feature>
<dbReference type="InterPro" id="IPR039223">
    <property type="entry name" value="AATF/Bfr2"/>
</dbReference>
<dbReference type="EnsemblPlants" id="Kaladp0103s0002.1.v1.1">
    <property type="protein sequence ID" value="Kaladp0103s0002.1.v1.1"/>
    <property type="gene ID" value="Kaladp0103s0002.v1.1"/>
</dbReference>
<evidence type="ECO:0000313" key="5">
    <source>
        <dbReference type="EnsemblPlants" id="Kaladp0103s0002.1.v1.1"/>
    </source>
</evidence>
<keyword evidence="6" id="KW-1185">Reference proteome</keyword>
<dbReference type="Gramene" id="Kaladp0103s0002.1.v1.1">
    <property type="protein sequence ID" value="Kaladp0103s0002.1.v1.1"/>
    <property type="gene ID" value="Kaladp0103s0002.v1.1"/>
</dbReference>
<organism evidence="5 6">
    <name type="scientific">Kalanchoe fedtschenkoi</name>
    <name type="common">Lavender scallops</name>
    <name type="synonym">South American air plant</name>
    <dbReference type="NCBI Taxonomy" id="63787"/>
    <lineage>
        <taxon>Eukaryota</taxon>
        <taxon>Viridiplantae</taxon>
        <taxon>Streptophyta</taxon>
        <taxon>Embryophyta</taxon>
        <taxon>Tracheophyta</taxon>
        <taxon>Spermatophyta</taxon>
        <taxon>Magnoliopsida</taxon>
        <taxon>eudicotyledons</taxon>
        <taxon>Gunneridae</taxon>
        <taxon>Pentapetalae</taxon>
        <taxon>Saxifragales</taxon>
        <taxon>Crassulaceae</taxon>
        <taxon>Kalanchoe</taxon>
    </lineage>
</organism>
<dbReference type="PANTHER" id="PTHR15565:SF0">
    <property type="entry name" value="PROTEIN AATF"/>
    <property type="match status" value="1"/>
</dbReference>
<dbReference type="GO" id="GO:0005730">
    <property type="term" value="C:nucleolus"/>
    <property type="evidence" value="ECO:0007669"/>
    <property type="project" value="TreeGrafter"/>
</dbReference>
<name>A0A7N0V8A7_KALFE</name>
<comment type="similarity">
    <text evidence="1">Belongs to the AATF family.</text>
</comment>
<feature type="domain" description="Apoptosis-antagonizing transcription factor C-terminal" evidence="3">
    <location>
        <begin position="308"/>
        <end position="383"/>
    </location>
</feature>
<protein>
    <submittedName>
        <fullName evidence="5">Uncharacterized protein</fullName>
    </submittedName>
</protein>
<feature type="compositionally biased region" description="Acidic residues" evidence="2">
    <location>
        <begin position="50"/>
        <end position="73"/>
    </location>
</feature>
<dbReference type="Pfam" id="PF13339">
    <property type="entry name" value="AATF-Che1"/>
    <property type="match status" value="1"/>
</dbReference>
<dbReference type="Proteomes" id="UP000594263">
    <property type="component" value="Unplaced"/>
</dbReference>
<evidence type="ECO:0000256" key="2">
    <source>
        <dbReference type="SAM" id="MobiDB-lite"/>
    </source>
</evidence>
<evidence type="ECO:0000259" key="3">
    <source>
        <dbReference type="Pfam" id="PF08164"/>
    </source>
</evidence>
<proteinExistence type="inferred from homology"/>
<dbReference type="AlphaFoldDB" id="A0A7N0V8A7"/>